<dbReference type="PANTHER" id="PTHR33428">
    <property type="entry name" value="CHLOROPHYLLASE-2, CHLOROPLASTIC"/>
    <property type="match status" value="1"/>
</dbReference>
<protein>
    <submittedName>
        <fullName evidence="2">Alpha/beta hydrolase</fullName>
    </submittedName>
</protein>
<evidence type="ECO:0000259" key="1">
    <source>
        <dbReference type="Pfam" id="PF12740"/>
    </source>
</evidence>
<feature type="domain" description="PET hydrolase/cutinase-like" evidence="1">
    <location>
        <begin position="15"/>
        <end position="169"/>
    </location>
</feature>
<dbReference type="EMBL" id="RXHJ01000005">
    <property type="protein sequence ID" value="RSZ64254.1"/>
    <property type="molecule type" value="Genomic_DNA"/>
</dbReference>
<dbReference type="PANTHER" id="PTHR33428:SF14">
    <property type="entry name" value="CARBOXYLESTERASE TYPE B DOMAIN-CONTAINING PROTEIN"/>
    <property type="match status" value="1"/>
</dbReference>
<dbReference type="InterPro" id="IPR029058">
    <property type="entry name" value="AB_hydrolase_fold"/>
</dbReference>
<dbReference type="GO" id="GO:0016787">
    <property type="term" value="F:hydrolase activity"/>
    <property type="evidence" value="ECO:0007669"/>
    <property type="project" value="UniProtKB-KW"/>
</dbReference>
<dbReference type="OrthoDB" id="4772420at2"/>
<comment type="caution">
    <text evidence="2">The sequence shown here is derived from an EMBL/GenBank/DDBJ whole genome shotgun (WGS) entry which is preliminary data.</text>
</comment>
<dbReference type="Gene3D" id="3.40.50.1820">
    <property type="entry name" value="alpha/beta hydrolase"/>
    <property type="match status" value="1"/>
</dbReference>
<organism evidence="2 3">
    <name type="scientific">Corynebacterium hylobatis</name>
    <dbReference type="NCBI Taxonomy" id="1859290"/>
    <lineage>
        <taxon>Bacteria</taxon>
        <taxon>Bacillati</taxon>
        <taxon>Actinomycetota</taxon>
        <taxon>Actinomycetes</taxon>
        <taxon>Mycobacteriales</taxon>
        <taxon>Corynebacteriaceae</taxon>
        <taxon>Corynebacterium</taxon>
    </lineage>
</organism>
<dbReference type="RefSeq" id="WP_126120127.1">
    <property type="nucleotide sequence ID" value="NZ_RXHJ01000005.1"/>
</dbReference>
<dbReference type="Proteomes" id="UP000274907">
    <property type="component" value="Unassembled WGS sequence"/>
</dbReference>
<sequence>MSENLKKHLAQLSKRGPHRVLVGDLSYAGIPGKVYAPAEGNSVPAVAFGHDWLKSVKTYHATLRHLASWGIVVTAPDTETGFMPDHRGFAADLESALQIASGVKLGHGKVTVSPSKLGVVGHGMGGGAAVLTAANNPRIKAVAALYPADTAPSSVEAARAVKAPGLIIAPGRPDLFGAGDPAKVAFHWGGEVVYREIKGGNQAGFTEDTFLKLVVGQGIPQFSAQETARGLLTGFLLHQLDNERKYSGFSEALAHAKNVTSYAGTELADKADVKLSTSTRL</sequence>
<gene>
    <name evidence="2" type="ORF">EAH68_04435</name>
</gene>
<accession>A0A3S0BIC5</accession>
<keyword evidence="3" id="KW-1185">Reference proteome</keyword>
<dbReference type="AlphaFoldDB" id="A0A3S0BIC5"/>
<dbReference type="Pfam" id="PF12740">
    <property type="entry name" value="PETase"/>
    <property type="match status" value="1"/>
</dbReference>
<evidence type="ECO:0000313" key="3">
    <source>
        <dbReference type="Proteomes" id="UP000274907"/>
    </source>
</evidence>
<name>A0A3S0BIC5_9CORY</name>
<keyword evidence="2" id="KW-0378">Hydrolase</keyword>
<proteinExistence type="predicted"/>
<evidence type="ECO:0000313" key="2">
    <source>
        <dbReference type="EMBL" id="RSZ64254.1"/>
    </source>
</evidence>
<reference evidence="2 3" key="1">
    <citation type="submission" date="2018-12" db="EMBL/GenBank/DDBJ databases">
        <title>YIM 101343 draft genome.</title>
        <authorList>
            <person name="Chen X."/>
        </authorList>
    </citation>
    <scope>NUCLEOTIDE SEQUENCE [LARGE SCALE GENOMIC DNA]</scope>
    <source>
        <strain evidence="2 3">YIM 101343</strain>
    </source>
</reference>
<dbReference type="SUPFAM" id="SSF53474">
    <property type="entry name" value="alpha/beta-Hydrolases"/>
    <property type="match status" value="1"/>
</dbReference>
<dbReference type="InterPro" id="IPR041127">
    <property type="entry name" value="PET_hydrolase/cutinase-like"/>
</dbReference>